<name>A0A2T2WK04_9FIRM</name>
<dbReference type="PANTHER" id="PTHR30536">
    <property type="entry name" value="ALTRONATE/GALACTARATE DEHYDRATASE"/>
    <property type="match status" value="1"/>
</dbReference>
<dbReference type="InterPro" id="IPR007392">
    <property type="entry name" value="GD_AH_second"/>
</dbReference>
<dbReference type="GO" id="GO:0016829">
    <property type="term" value="F:lyase activity"/>
    <property type="evidence" value="ECO:0007669"/>
    <property type="project" value="UniProtKB-KW"/>
</dbReference>
<protein>
    <submittedName>
        <fullName evidence="5">Carbohydrate hydrolase</fullName>
    </submittedName>
</protein>
<gene>
    <name evidence="5" type="ORF">C7B45_06255</name>
</gene>
<dbReference type="EMBL" id="PXYV01000015">
    <property type="protein sequence ID" value="PSR22571.1"/>
    <property type="molecule type" value="Genomic_DNA"/>
</dbReference>
<dbReference type="GO" id="GO:0016787">
    <property type="term" value="F:hydrolase activity"/>
    <property type="evidence" value="ECO:0007669"/>
    <property type="project" value="UniProtKB-KW"/>
</dbReference>
<evidence type="ECO:0000256" key="2">
    <source>
        <dbReference type="ARBA" id="ARBA00023239"/>
    </source>
</evidence>
<evidence type="ECO:0000313" key="6">
    <source>
        <dbReference type="Proteomes" id="UP000241848"/>
    </source>
</evidence>
<dbReference type="InterPro" id="IPR048332">
    <property type="entry name" value="GD_AH_C"/>
</dbReference>
<dbReference type="Pfam" id="PF04295">
    <property type="entry name" value="GD_AH_second"/>
    <property type="match status" value="1"/>
</dbReference>
<proteinExistence type="inferred from homology"/>
<keyword evidence="5" id="KW-0378">Hydrolase</keyword>
<feature type="domain" description="D-galactarate/Altronate dehydratase second" evidence="3">
    <location>
        <begin position="5"/>
        <end position="131"/>
    </location>
</feature>
<reference evidence="5 6" key="1">
    <citation type="journal article" date="2014" name="BMC Genomics">
        <title>Comparison of environmental and isolate Sulfobacillus genomes reveals diverse carbon, sulfur, nitrogen, and hydrogen metabolisms.</title>
        <authorList>
            <person name="Justice N.B."/>
            <person name="Norman A."/>
            <person name="Brown C.T."/>
            <person name="Singh A."/>
            <person name="Thomas B.C."/>
            <person name="Banfield J.F."/>
        </authorList>
    </citation>
    <scope>NUCLEOTIDE SEQUENCE [LARGE SCALE GENOMIC DNA]</scope>
    <source>
        <strain evidence="5">AMDSBA3</strain>
    </source>
</reference>
<organism evidence="5 6">
    <name type="scientific">Sulfobacillus acidophilus</name>
    <dbReference type="NCBI Taxonomy" id="53633"/>
    <lineage>
        <taxon>Bacteria</taxon>
        <taxon>Bacillati</taxon>
        <taxon>Bacillota</taxon>
        <taxon>Clostridia</taxon>
        <taxon>Eubacteriales</taxon>
        <taxon>Clostridiales Family XVII. Incertae Sedis</taxon>
        <taxon>Sulfobacillus</taxon>
    </lineage>
</organism>
<dbReference type="Proteomes" id="UP000241848">
    <property type="component" value="Unassembled WGS sequence"/>
</dbReference>
<evidence type="ECO:0000313" key="5">
    <source>
        <dbReference type="EMBL" id="PSR22571.1"/>
    </source>
</evidence>
<accession>A0A2T2WK04</accession>
<evidence type="ECO:0000259" key="4">
    <source>
        <dbReference type="Pfam" id="PF20629"/>
    </source>
</evidence>
<keyword evidence="2" id="KW-0456">Lyase</keyword>
<comment type="similarity">
    <text evidence="1">Belongs to the UxaA family.</text>
</comment>
<dbReference type="PANTHER" id="PTHR30536:SF5">
    <property type="entry name" value="ALTRONATE DEHYDRATASE"/>
    <property type="match status" value="1"/>
</dbReference>
<evidence type="ECO:0000256" key="1">
    <source>
        <dbReference type="ARBA" id="ARBA00010986"/>
    </source>
</evidence>
<dbReference type="AlphaFoldDB" id="A0A2T2WK04"/>
<feature type="domain" description="D-galactarate/Altronate dehydratase C-terminal" evidence="4">
    <location>
        <begin position="142"/>
        <end position="378"/>
    </location>
</feature>
<comment type="caution">
    <text evidence="5">The sequence shown here is derived from an EMBL/GenBank/DDBJ whole genome shotgun (WGS) entry which is preliminary data.</text>
</comment>
<sequence length="384" mass="40597">MTFMGYWRPDGRAGTRNHVLLLPLAPAVSTTAMHVEQIVPGTVAVELHQDIGPELPGWTLAVRTLRGWIDHPNVYGAVLLALSAQDPVVEAIVEGLPPSARWQVISFDEAGGRRAAETAAVAIAREWAHEAQNMVREPIPVRHLLLATECGGSDACSGLSANPSLGYASDLLIQQGGTSILAETTELIGAEGILAARARTPAVAEAVWHTVAHAEHAAMRMGVDFRGGQPAPGNMAGGITTIEEKSLGCVHKGGTSPVVDVVDYAERPTRAGLVVMDTPGHDVMQFVGMAAAGAQVIVFTTGRGTPTGAAIAPVIKVSTRTDLKHQLPDLIDFDAGPVIDGYLTVEQVGEALWRKIRLVASGELVAAERWGHREFGVFPGWEAN</sequence>
<evidence type="ECO:0000259" key="3">
    <source>
        <dbReference type="Pfam" id="PF04295"/>
    </source>
</evidence>
<dbReference type="GO" id="GO:0019698">
    <property type="term" value="P:D-galacturonate catabolic process"/>
    <property type="evidence" value="ECO:0007669"/>
    <property type="project" value="TreeGrafter"/>
</dbReference>
<dbReference type="Pfam" id="PF20629">
    <property type="entry name" value="GD_AH_C"/>
    <property type="match status" value="1"/>
</dbReference>
<dbReference type="InterPro" id="IPR052172">
    <property type="entry name" value="UxaA_altronate/galactarate_dh"/>
</dbReference>